<feature type="signal peptide" evidence="4">
    <location>
        <begin position="1"/>
        <end position="28"/>
    </location>
</feature>
<dbReference type="Pfam" id="PF04043">
    <property type="entry name" value="PMEI"/>
    <property type="match status" value="1"/>
</dbReference>
<reference evidence="6 7" key="1">
    <citation type="submission" date="2020-12" db="EMBL/GenBank/DDBJ databases">
        <title>Concerted genomic and epigenomic changes stabilize Arabidopsis allopolyploids.</title>
        <authorList>
            <person name="Chen Z."/>
        </authorList>
    </citation>
    <scope>NUCLEOTIDE SEQUENCE [LARGE SCALE GENOMIC DNA]</scope>
    <source>
        <strain evidence="6">As9502</strain>
        <tissue evidence="6">Leaf</tissue>
    </source>
</reference>
<sequence>MATMLPKHIIFPLSLFLFVLHEFPVANAMLVKDMHAFCKETNDVNFCLKYIGTDKRILAARDLNDVLLIAFSQSKIQVTNAAKQINKVRQKFSGPIGKERINFCERNYGLASVMFQEAYEMGQQKMLAYRAHLTAEGGLNYVRDCEDEWKKNGPIQKSHVTFYNTNVVKLFSIIRLIIGKLKH</sequence>
<keyword evidence="7" id="KW-1185">Reference proteome</keyword>
<protein>
    <submittedName>
        <fullName evidence="6">Invertase/pectin methylesterase inhibitor domain superfamily</fullName>
    </submittedName>
</protein>
<dbReference type="AlphaFoldDB" id="A0A8T1ZDQ4"/>
<dbReference type="CDD" id="cd15797">
    <property type="entry name" value="PMEI"/>
    <property type="match status" value="1"/>
</dbReference>
<evidence type="ECO:0000313" key="6">
    <source>
        <dbReference type="EMBL" id="KAG7557345.1"/>
    </source>
</evidence>
<evidence type="ECO:0000256" key="4">
    <source>
        <dbReference type="SAM" id="SignalP"/>
    </source>
</evidence>
<dbReference type="InterPro" id="IPR034086">
    <property type="entry name" value="PMEI_plant"/>
</dbReference>
<comment type="similarity">
    <text evidence="3">Belongs to the PMEI family.</text>
</comment>
<evidence type="ECO:0000256" key="2">
    <source>
        <dbReference type="ARBA" id="ARBA00023157"/>
    </source>
</evidence>
<feature type="domain" description="Pectinesterase inhibitor" evidence="5">
    <location>
        <begin position="29"/>
        <end position="177"/>
    </location>
</feature>
<keyword evidence="2" id="KW-1015">Disulfide bond</keyword>
<comment type="caution">
    <text evidence="6">The sequence shown here is derived from an EMBL/GenBank/DDBJ whole genome shotgun (WGS) entry which is preliminary data.</text>
</comment>
<name>A0A8T1ZDQ4_ARASU</name>
<evidence type="ECO:0000313" key="7">
    <source>
        <dbReference type="Proteomes" id="UP000694251"/>
    </source>
</evidence>
<dbReference type="InterPro" id="IPR052421">
    <property type="entry name" value="PCW_Enzyme_Inhibitor"/>
</dbReference>
<dbReference type="PANTHER" id="PTHR36710:SF18">
    <property type="entry name" value="PECTINESTERASE INHIBITOR 5-RELATED"/>
    <property type="match status" value="1"/>
</dbReference>
<feature type="chain" id="PRO_5035914138" evidence="4">
    <location>
        <begin position="29"/>
        <end position="183"/>
    </location>
</feature>
<accession>A0A8T1ZDQ4</accession>
<dbReference type="GO" id="GO:0046910">
    <property type="term" value="F:pectinesterase inhibitor activity"/>
    <property type="evidence" value="ECO:0007669"/>
    <property type="project" value="InterPro"/>
</dbReference>
<evidence type="ECO:0000259" key="5">
    <source>
        <dbReference type="SMART" id="SM00856"/>
    </source>
</evidence>
<dbReference type="PANTHER" id="PTHR36710">
    <property type="entry name" value="PECTINESTERASE INHIBITOR-LIKE"/>
    <property type="match status" value="1"/>
</dbReference>
<dbReference type="InterPro" id="IPR006501">
    <property type="entry name" value="Pectinesterase_inhib_dom"/>
</dbReference>
<organism evidence="6 7">
    <name type="scientific">Arabidopsis suecica</name>
    <name type="common">Swedish thale-cress</name>
    <name type="synonym">Cardaminopsis suecica</name>
    <dbReference type="NCBI Taxonomy" id="45249"/>
    <lineage>
        <taxon>Eukaryota</taxon>
        <taxon>Viridiplantae</taxon>
        <taxon>Streptophyta</taxon>
        <taxon>Embryophyta</taxon>
        <taxon>Tracheophyta</taxon>
        <taxon>Spermatophyta</taxon>
        <taxon>Magnoliopsida</taxon>
        <taxon>eudicotyledons</taxon>
        <taxon>Gunneridae</taxon>
        <taxon>Pentapetalae</taxon>
        <taxon>rosids</taxon>
        <taxon>malvids</taxon>
        <taxon>Brassicales</taxon>
        <taxon>Brassicaceae</taxon>
        <taxon>Camelineae</taxon>
        <taxon>Arabidopsis</taxon>
    </lineage>
</organism>
<dbReference type="NCBIfam" id="TIGR01614">
    <property type="entry name" value="PME_inhib"/>
    <property type="match status" value="1"/>
</dbReference>
<dbReference type="EMBL" id="JAEFBJ010000011">
    <property type="protein sequence ID" value="KAG7557345.1"/>
    <property type="molecule type" value="Genomic_DNA"/>
</dbReference>
<keyword evidence="1 4" id="KW-0732">Signal</keyword>
<evidence type="ECO:0000256" key="3">
    <source>
        <dbReference type="ARBA" id="ARBA00038471"/>
    </source>
</evidence>
<proteinExistence type="inferred from homology"/>
<dbReference type="OrthoDB" id="1044661at2759"/>
<dbReference type="Proteomes" id="UP000694251">
    <property type="component" value="Chromosome 11"/>
</dbReference>
<gene>
    <name evidence="6" type="ORF">ISN44_As11g033210</name>
</gene>
<dbReference type="SMART" id="SM00856">
    <property type="entry name" value="PMEI"/>
    <property type="match status" value="1"/>
</dbReference>
<evidence type="ECO:0000256" key="1">
    <source>
        <dbReference type="ARBA" id="ARBA00022729"/>
    </source>
</evidence>